<protein>
    <submittedName>
        <fullName evidence="2">Uncharacterized protein</fullName>
    </submittedName>
</protein>
<organism evidence="2">
    <name type="scientific">Arsenophonus endosymbiont of Trialeurodes vaporariorum</name>
    <dbReference type="NCBI Taxonomy" id="235567"/>
    <lineage>
        <taxon>Bacteria</taxon>
        <taxon>Pseudomonadati</taxon>
        <taxon>Pseudomonadota</taxon>
        <taxon>Gammaproteobacteria</taxon>
        <taxon>Enterobacterales</taxon>
        <taxon>Morganellaceae</taxon>
        <taxon>Arsenophonus</taxon>
    </lineage>
</organism>
<feature type="transmembrane region" description="Helical" evidence="1">
    <location>
        <begin position="7"/>
        <end position="29"/>
    </location>
</feature>
<gene>
    <name evidence="2" type="ORF">ARTV_3039</name>
</gene>
<proteinExistence type="predicted"/>
<evidence type="ECO:0000313" key="2">
    <source>
        <dbReference type="EMBL" id="SSW96566.1"/>
    </source>
</evidence>
<keyword evidence="1" id="KW-0472">Membrane</keyword>
<accession>A0A3B0MQB2</accession>
<sequence length="68" mass="8102">MMSEIMIFLFRVSMILFSAMGFIVAYLLLTKDVTFFFKFISVLAISCWVLSVAYFSYEMYFKHFLHSK</sequence>
<reference evidence="2" key="1">
    <citation type="submission" date="2018-04" db="EMBL/GenBank/DDBJ databases">
        <authorList>
            <person name="Go L.Y."/>
            <person name="Mitchell J.A."/>
        </authorList>
    </citation>
    <scope>NUCLEOTIDE SEQUENCE</scope>
    <source>
        <strain evidence="2">ARTV</strain>
    </source>
</reference>
<evidence type="ECO:0000256" key="1">
    <source>
        <dbReference type="SAM" id="Phobius"/>
    </source>
</evidence>
<feature type="transmembrane region" description="Helical" evidence="1">
    <location>
        <begin position="35"/>
        <end position="57"/>
    </location>
</feature>
<dbReference type="EMBL" id="UFQR01000021">
    <property type="protein sequence ID" value="SSW96566.1"/>
    <property type="molecule type" value="Genomic_DNA"/>
</dbReference>
<dbReference type="AlphaFoldDB" id="A0A3B0MQB2"/>
<keyword evidence="1" id="KW-1133">Transmembrane helix</keyword>
<keyword evidence="1" id="KW-0812">Transmembrane</keyword>
<name>A0A3B0MQB2_9GAMM</name>